<dbReference type="EMBL" id="VSRR010093419">
    <property type="protein sequence ID" value="MPC93049.1"/>
    <property type="molecule type" value="Genomic_DNA"/>
</dbReference>
<sequence>MSKGKTPLRMRMKVPKGLQDAKGALNAGTGEVGSLENAGREETTSKAFPRPLNAISALRQPGYGTWRGCVANKPVSLKPTHCRQSVNFVREVKGAEAIQFLPDLEMHNRLLSLLSRAPQPPT</sequence>
<dbReference type="AlphaFoldDB" id="A0A5B7JDR5"/>
<gene>
    <name evidence="2" type="ORF">E2C01_088165</name>
</gene>
<protein>
    <submittedName>
        <fullName evidence="2">Uncharacterized protein</fullName>
    </submittedName>
</protein>
<evidence type="ECO:0000313" key="3">
    <source>
        <dbReference type="Proteomes" id="UP000324222"/>
    </source>
</evidence>
<evidence type="ECO:0000256" key="1">
    <source>
        <dbReference type="SAM" id="MobiDB-lite"/>
    </source>
</evidence>
<reference evidence="2 3" key="1">
    <citation type="submission" date="2019-05" db="EMBL/GenBank/DDBJ databases">
        <title>Another draft genome of Portunus trituberculatus and its Hox gene families provides insights of decapod evolution.</title>
        <authorList>
            <person name="Jeong J.-H."/>
            <person name="Song I."/>
            <person name="Kim S."/>
            <person name="Choi T."/>
            <person name="Kim D."/>
            <person name="Ryu S."/>
            <person name="Kim W."/>
        </authorList>
    </citation>
    <scope>NUCLEOTIDE SEQUENCE [LARGE SCALE GENOMIC DNA]</scope>
    <source>
        <tissue evidence="2">Muscle</tissue>
    </source>
</reference>
<dbReference type="Proteomes" id="UP000324222">
    <property type="component" value="Unassembled WGS sequence"/>
</dbReference>
<proteinExistence type="predicted"/>
<feature type="region of interest" description="Disordered" evidence="1">
    <location>
        <begin position="1"/>
        <end position="51"/>
    </location>
</feature>
<comment type="caution">
    <text evidence="2">The sequence shown here is derived from an EMBL/GenBank/DDBJ whole genome shotgun (WGS) entry which is preliminary data.</text>
</comment>
<feature type="compositionally biased region" description="Basic residues" evidence="1">
    <location>
        <begin position="1"/>
        <end position="14"/>
    </location>
</feature>
<organism evidence="2 3">
    <name type="scientific">Portunus trituberculatus</name>
    <name type="common">Swimming crab</name>
    <name type="synonym">Neptunus trituberculatus</name>
    <dbReference type="NCBI Taxonomy" id="210409"/>
    <lineage>
        <taxon>Eukaryota</taxon>
        <taxon>Metazoa</taxon>
        <taxon>Ecdysozoa</taxon>
        <taxon>Arthropoda</taxon>
        <taxon>Crustacea</taxon>
        <taxon>Multicrustacea</taxon>
        <taxon>Malacostraca</taxon>
        <taxon>Eumalacostraca</taxon>
        <taxon>Eucarida</taxon>
        <taxon>Decapoda</taxon>
        <taxon>Pleocyemata</taxon>
        <taxon>Brachyura</taxon>
        <taxon>Eubrachyura</taxon>
        <taxon>Portunoidea</taxon>
        <taxon>Portunidae</taxon>
        <taxon>Portuninae</taxon>
        <taxon>Portunus</taxon>
    </lineage>
</organism>
<keyword evidence="3" id="KW-1185">Reference proteome</keyword>
<accession>A0A5B7JDR5</accession>
<name>A0A5B7JDR5_PORTR</name>
<evidence type="ECO:0000313" key="2">
    <source>
        <dbReference type="EMBL" id="MPC93049.1"/>
    </source>
</evidence>